<reference evidence="2" key="1">
    <citation type="submission" date="2020-03" db="EMBL/GenBank/DDBJ databases">
        <authorList>
            <person name="Weist P."/>
        </authorList>
    </citation>
    <scope>NUCLEOTIDE SEQUENCE</scope>
</reference>
<evidence type="ECO:0000313" key="2">
    <source>
        <dbReference type="EMBL" id="CAB1415570.1"/>
    </source>
</evidence>
<comment type="caution">
    <text evidence="2">The sequence shown here is derived from an EMBL/GenBank/DDBJ whole genome shotgun (WGS) entry which is preliminary data.</text>
</comment>
<dbReference type="EMBL" id="CADEAL010000163">
    <property type="protein sequence ID" value="CAB1415570.1"/>
    <property type="molecule type" value="Genomic_DNA"/>
</dbReference>
<evidence type="ECO:0000256" key="1">
    <source>
        <dbReference type="SAM" id="MobiDB-lite"/>
    </source>
</evidence>
<protein>
    <submittedName>
        <fullName evidence="2">Uncharacterized protein</fullName>
    </submittedName>
</protein>
<feature type="region of interest" description="Disordered" evidence="1">
    <location>
        <begin position="82"/>
        <end position="102"/>
    </location>
</feature>
<dbReference type="Proteomes" id="UP001153269">
    <property type="component" value="Unassembled WGS sequence"/>
</dbReference>
<dbReference type="AlphaFoldDB" id="A0A9N7TM84"/>
<proteinExistence type="predicted"/>
<gene>
    <name evidence="2" type="ORF">PLEPLA_LOCUS3287</name>
</gene>
<accession>A0A9N7TM84</accession>
<organism evidence="2 3">
    <name type="scientific">Pleuronectes platessa</name>
    <name type="common">European plaice</name>
    <dbReference type="NCBI Taxonomy" id="8262"/>
    <lineage>
        <taxon>Eukaryota</taxon>
        <taxon>Metazoa</taxon>
        <taxon>Chordata</taxon>
        <taxon>Craniata</taxon>
        <taxon>Vertebrata</taxon>
        <taxon>Euteleostomi</taxon>
        <taxon>Actinopterygii</taxon>
        <taxon>Neopterygii</taxon>
        <taxon>Teleostei</taxon>
        <taxon>Neoteleostei</taxon>
        <taxon>Acanthomorphata</taxon>
        <taxon>Carangaria</taxon>
        <taxon>Pleuronectiformes</taxon>
        <taxon>Pleuronectoidei</taxon>
        <taxon>Pleuronectidae</taxon>
        <taxon>Pleuronectes</taxon>
    </lineage>
</organism>
<name>A0A9N7TM84_PLEPL</name>
<keyword evidence="3" id="KW-1185">Reference proteome</keyword>
<sequence>MTGTALAGFLQSQHSCNFPASCCNSPSFSCSSGLVTQTQLSSNMDASALSGMKLSINGDGDFMKEQKLIPYPASSLLIVTSTGPEEEAGPLPSKVDLDQSNI</sequence>
<evidence type="ECO:0000313" key="3">
    <source>
        <dbReference type="Proteomes" id="UP001153269"/>
    </source>
</evidence>